<dbReference type="GO" id="GO:0008270">
    <property type="term" value="F:zinc ion binding"/>
    <property type="evidence" value="ECO:0007669"/>
    <property type="project" value="TreeGrafter"/>
</dbReference>
<keyword evidence="4" id="KW-0547">Nucleotide-binding</keyword>
<keyword evidence="2" id="KW-0533">Nickel</keyword>
<dbReference type="RefSeq" id="WP_166510902.1">
    <property type="nucleotide sequence ID" value="NZ_VNHM01000003.1"/>
</dbReference>
<dbReference type="GO" id="GO:0003924">
    <property type="term" value="F:GTPase activity"/>
    <property type="evidence" value="ECO:0007669"/>
    <property type="project" value="InterPro"/>
</dbReference>
<dbReference type="GO" id="GO:0005525">
    <property type="term" value="F:GTP binding"/>
    <property type="evidence" value="ECO:0007669"/>
    <property type="project" value="UniProtKB-KW"/>
</dbReference>
<evidence type="ECO:0000256" key="5">
    <source>
        <dbReference type="ARBA" id="ARBA00022801"/>
    </source>
</evidence>
<evidence type="ECO:0000259" key="8">
    <source>
        <dbReference type="Pfam" id="PF02492"/>
    </source>
</evidence>
<dbReference type="Gene3D" id="3.40.50.300">
    <property type="entry name" value="P-loop containing nucleotide triphosphate hydrolases"/>
    <property type="match status" value="1"/>
</dbReference>
<keyword evidence="5" id="KW-0378">Hydrolase</keyword>
<accession>A0A5S4ZVR5</accession>
<evidence type="ECO:0000313" key="10">
    <source>
        <dbReference type="Proteomes" id="UP000323166"/>
    </source>
</evidence>
<dbReference type="Pfam" id="PF02492">
    <property type="entry name" value="cobW"/>
    <property type="match status" value="1"/>
</dbReference>
<reference evidence="9 10" key="1">
    <citation type="submission" date="2019-07" db="EMBL/GenBank/DDBJ databases">
        <title>Genomic Encyclopedia of Type Strains, Phase I: the one thousand microbial genomes (KMG-I) project.</title>
        <authorList>
            <person name="Kyrpides N."/>
        </authorList>
    </citation>
    <scope>NUCLEOTIDE SEQUENCE [LARGE SCALE GENOMIC DNA]</scope>
    <source>
        <strain evidence="9 10">DSM 6562</strain>
    </source>
</reference>
<evidence type="ECO:0000256" key="4">
    <source>
        <dbReference type="ARBA" id="ARBA00022741"/>
    </source>
</evidence>
<keyword evidence="3" id="KW-0479">Metal-binding</keyword>
<keyword evidence="10" id="KW-1185">Reference proteome</keyword>
<dbReference type="PANTHER" id="PTHR30134:SF2">
    <property type="entry name" value="HYDROGENASE MATURATION FACTOR HYPB"/>
    <property type="match status" value="1"/>
</dbReference>
<proteinExistence type="inferred from homology"/>
<dbReference type="AlphaFoldDB" id="A0A5S4ZVR5"/>
<feature type="domain" description="CobW/HypB/UreG nucleotide-binding" evidence="8">
    <location>
        <begin position="33"/>
        <end position="194"/>
    </location>
</feature>
<dbReference type="EMBL" id="VNHM01000003">
    <property type="protein sequence ID" value="TYO97053.1"/>
    <property type="molecule type" value="Genomic_DNA"/>
</dbReference>
<dbReference type="GO" id="GO:0016151">
    <property type="term" value="F:nickel cation binding"/>
    <property type="evidence" value="ECO:0007669"/>
    <property type="project" value="InterPro"/>
</dbReference>
<dbReference type="InterPro" id="IPR003495">
    <property type="entry name" value="CobW/HypB/UreG_nucleotide-bd"/>
</dbReference>
<dbReference type="PANTHER" id="PTHR30134">
    <property type="entry name" value="HYDROGENASE PROTEIN ASSEMBLY PROTEIN, NICKEL CHAPERONE"/>
    <property type="match status" value="1"/>
</dbReference>
<evidence type="ECO:0000256" key="7">
    <source>
        <dbReference type="ARBA" id="ARBA00023134"/>
    </source>
</evidence>
<name>A0A5S4ZVR5_9FIRM</name>
<dbReference type="PIRSF" id="PIRSF005624">
    <property type="entry name" value="Ni-bind_GTPase"/>
    <property type="match status" value="1"/>
</dbReference>
<keyword evidence="7" id="KW-0342">GTP-binding</keyword>
<evidence type="ECO:0000256" key="2">
    <source>
        <dbReference type="ARBA" id="ARBA00022596"/>
    </source>
</evidence>
<dbReference type="InterPro" id="IPR004392">
    <property type="entry name" value="Hyd_mat_HypB"/>
</dbReference>
<evidence type="ECO:0000256" key="3">
    <source>
        <dbReference type="ARBA" id="ARBA00022723"/>
    </source>
</evidence>
<dbReference type="Proteomes" id="UP000323166">
    <property type="component" value="Unassembled WGS sequence"/>
</dbReference>
<organism evidence="9 10">
    <name type="scientific">Desulfallas thermosapovorans DSM 6562</name>
    <dbReference type="NCBI Taxonomy" id="1121431"/>
    <lineage>
        <taxon>Bacteria</taxon>
        <taxon>Bacillati</taxon>
        <taxon>Bacillota</taxon>
        <taxon>Clostridia</taxon>
        <taxon>Eubacteriales</taxon>
        <taxon>Desulfallaceae</taxon>
        <taxon>Desulfallas</taxon>
    </lineage>
</organism>
<dbReference type="InterPro" id="IPR027417">
    <property type="entry name" value="P-loop_NTPase"/>
</dbReference>
<dbReference type="NCBIfam" id="TIGR00073">
    <property type="entry name" value="hypB"/>
    <property type="match status" value="1"/>
</dbReference>
<evidence type="ECO:0000256" key="6">
    <source>
        <dbReference type="ARBA" id="ARBA00022833"/>
    </source>
</evidence>
<comment type="caution">
    <text evidence="9">The sequence shown here is derived from an EMBL/GenBank/DDBJ whole genome shotgun (WGS) entry which is preliminary data.</text>
</comment>
<evidence type="ECO:0000256" key="1">
    <source>
        <dbReference type="ARBA" id="ARBA00006211"/>
    </source>
</evidence>
<gene>
    <name evidence="9" type="ORF">LX24_00871</name>
</gene>
<comment type="similarity">
    <text evidence="1">Belongs to the SIMIBI class G3E GTPase family. HypB/HupM subfamily.</text>
</comment>
<dbReference type="GO" id="GO:0051604">
    <property type="term" value="P:protein maturation"/>
    <property type="evidence" value="ECO:0007669"/>
    <property type="project" value="InterPro"/>
</dbReference>
<protein>
    <submittedName>
        <fullName evidence="9">Hydrogenase nickel incorporation protein HypB</fullName>
    </submittedName>
</protein>
<evidence type="ECO:0000313" key="9">
    <source>
        <dbReference type="EMBL" id="TYO97053.1"/>
    </source>
</evidence>
<keyword evidence="6" id="KW-0862">Zinc</keyword>
<sequence length="225" mass="24820">MVKIITPEKTLHDNESIAKKNRNIINENGIIMINLIGGPGAGKTTLLEKTLRLLNDKFNVAVINGDPYTSYDAEKLAATGVVDVVQINTQNNCCLSAGMVARAIEQLPLEQLDLIIIENVGNILCTVDVDLGENFRLLAVSVTEGMHGPEKYPLAFRNAFAVAITKTDLLPHVNFNLGAYISQLMQLNSNLKIFPVSAEKDEGTEDWSQLIGRMLWKGRRFINVN</sequence>
<dbReference type="SUPFAM" id="SSF52540">
    <property type="entry name" value="P-loop containing nucleoside triphosphate hydrolases"/>
    <property type="match status" value="1"/>
</dbReference>